<geneLocation type="plasmid" evidence="1">
    <name>pRA2</name>
</geneLocation>
<name>Q9XAW4_AQUAC</name>
<reference evidence="1" key="1">
    <citation type="journal article" date="1998" name="FEMS Microbiol. Lett.">
        <title>Sequence analysis of plasmid pRA2 from Pseudomonas alcaligenes NCIB 9867 (P25X) reveals a novel replication region.</title>
        <authorList>
            <person name="Kwong S.M."/>
            <person name="Yeo C.C."/>
            <person name="Chuah D."/>
            <person name="Poh C.L."/>
        </authorList>
    </citation>
    <scope>NUCLEOTIDE SEQUENCE</scope>
    <source>
        <strain evidence="1">NCIB 9867</strain>
        <plasmid evidence="1">pRA2</plasmid>
    </source>
</reference>
<protein>
    <submittedName>
        <fullName evidence="1">Uncharacterized protein</fullName>
    </submittedName>
</protein>
<sequence length="291" mass="32661">MIDLQRAAIRARPALAVLSAEIGEPSPDTVQAMTIIEQMLGDIEAGRHPLDRPDDWPQRDRWPDRPHWDRWRWAIKTLAVASGTTAHCCPKYEYMRVDTRQARSDALTVALLDVADMIELASVREPSGTIDSFLGLFAGRTTPALTIGDMNEIAAAGWAGELESVRLSGDPLESLAGIDEIITRGDREAFTGLLHAIIEQPDGPVAERVRTLFERVRHRADDPEFAAWPQYQAAYWLAVAIGQFRLASFGLPMWHSGKYRATIRPSCTLSMYWPIIPCWLRWQPSARRPHG</sequence>
<accession>Q9XAW4</accession>
<dbReference type="EMBL" id="U88088">
    <property type="protein sequence ID" value="AAD40349.1"/>
    <property type="molecule type" value="Genomic_DNA"/>
</dbReference>
<organism evidence="1">
    <name type="scientific">Aquipseudomonas alcaligenes</name>
    <name type="common">Pseudomonas alcaligenes</name>
    <dbReference type="NCBI Taxonomy" id="43263"/>
    <lineage>
        <taxon>Bacteria</taxon>
        <taxon>Pseudomonadati</taxon>
        <taxon>Pseudomonadota</taxon>
        <taxon>Gammaproteobacteria</taxon>
        <taxon>Pseudomonadales</taxon>
        <taxon>Pseudomonadaceae</taxon>
        <taxon>Aquipseudomonas</taxon>
    </lineage>
</organism>
<reference evidence="1" key="2">
    <citation type="journal article" date="1998" name="FEMS Microbiol. Lett.">
        <title>Tn5563, a transposon encoding putative mercuric ion transport proteins located on plasmid pRA2 of Pseudomonas alcaligenes.</title>
        <authorList>
            <person name="Yeo C.C."/>
            <person name="Tham J.M."/>
            <person name="Kwong S.M."/>
            <person name="Yiin S."/>
            <person name="Poh C.L."/>
        </authorList>
    </citation>
    <scope>NUCLEOTIDE SEQUENCE</scope>
    <source>
        <strain evidence="1">NCIB 9867</strain>
        <plasmid evidence="1">pRA2</plasmid>
    </source>
</reference>
<proteinExistence type="predicted"/>
<dbReference type="RefSeq" id="WP_011178371.1">
    <property type="nucleotide sequence ID" value="NC_005909.1"/>
</dbReference>
<evidence type="ECO:0000313" key="1">
    <source>
        <dbReference type="EMBL" id="AAD40349.1"/>
    </source>
</evidence>
<keyword evidence="1" id="KW-0614">Plasmid</keyword>
<reference evidence="1" key="3">
    <citation type="journal article" date="2000" name="J. Bacteriol.">
        <title>Characterization of the endogenous plasmid from Pseudomonas alcaligenes NCIB 9867: DNA sequence and mechanism of transfer.</title>
        <authorList>
            <person name="Kwong S.M."/>
            <person name="Yeo C.C."/>
            <person name="Suwanto A."/>
            <person name="Poh C.L."/>
        </authorList>
    </citation>
    <scope>NUCLEOTIDE SEQUENCE</scope>
    <source>
        <strain evidence="1">NCIB 9867</strain>
        <plasmid evidence="1">pRA2</plasmid>
    </source>
</reference>
<dbReference type="AlphaFoldDB" id="Q9XAW4"/>